<keyword evidence="10" id="KW-0411">Iron-sulfur</keyword>
<dbReference type="InterPro" id="IPR051536">
    <property type="entry name" value="UDG_Type-4/5"/>
</dbReference>
<evidence type="ECO:0000256" key="12">
    <source>
        <dbReference type="SAM" id="MobiDB-lite"/>
    </source>
</evidence>
<dbReference type="GO" id="GO:0046872">
    <property type="term" value="F:metal ion binding"/>
    <property type="evidence" value="ECO:0007669"/>
    <property type="project" value="UniProtKB-KW"/>
</dbReference>
<keyword evidence="11" id="KW-0234">DNA repair</keyword>
<dbReference type="SUPFAM" id="SSF52141">
    <property type="entry name" value="Uracil-DNA glycosylase-like"/>
    <property type="match status" value="1"/>
</dbReference>
<evidence type="ECO:0000313" key="14">
    <source>
        <dbReference type="EMBL" id="HJH44228.1"/>
    </source>
</evidence>
<comment type="caution">
    <text evidence="14">The sequence shown here is derived from an EMBL/GenBank/DDBJ whole genome shotgun (WGS) entry which is preliminary data.</text>
</comment>
<dbReference type="Proteomes" id="UP000789325">
    <property type="component" value="Unassembled WGS sequence"/>
</dbReference>
<dbReference type="GO" id="GO:0006281">
    <property type="term" value="P:DNA repair"/>
    <property type="evidence" value="ECO:0007669"/>
    <property type="project" value="UniProtKB-KW"/>
</dbReference>
<evidence type="ECO:0000256" key="6">
    <source>
        <dbReference type="ARBA" id="ARBA00022723"/>
    </source>
</evidence>
<evidence type="ECO:0000256" key="7">
    <source>
        <dbReference type="ARBA" id="ARBA00022763"/>
    </source>
</evidence>
<comment type="catalytic activity">
    <reaction evidence="1">
        <text>Hydrolyzes single-stranded DNA or mismatched double-stranded DNA and polynucleotides, releasing free uracil.</text>
        <dbReference type="EC" id="3.2.2.27"/>
    </reaction>
</comment>
<gene>
    <name evidence="14" type="ORF">K8V16_10610</name>
</gene>
<dbReference type="InterPro" id="IPR005273">
    <property type="entry name" value="Ura-DNA_glyco_family4"/>
</dbReference>
<proteinExistence type="inferred from homology"/>
<dbReference type="CDD" id="cd10030">
    <property type="entry name" value="UDG-F4_TTUDGA_SPO1dp_like"/>
    <property type="match status" value="1"/>
</dbReference>
<evidence type="ECO:0000259" key="13">
    <source>
        <dbReference type="SMART" id="SM00986"/>
    </source>
</evidence>
<evidence type="ECO:0000256" key="10">
    <source>
        <dbReference type="ARBA" id="ARBA00023014"/>
    </source>
</evidence>
<feature type="compositionally biased region" description="Low complexity" evidence="12">
    <location>
        <begin position="194"/>
        <end position="225"/>
    </location>
</feature>
<dbReference type="InterPro" id="IPR036895">
    <property type="entry name" value="Uracil-DNA_glycosylase-like_sf"/>
</dbReference>
<evidence type="ECO:0000256" key="9">
    <source>
        <dbReference type="ARBA" id="ARBA00023004"/>
    </source>
</evidence>
<dbReference type="PANTHER" id="PTHR33693">
    <property type="entry name" value="TYPE-5 URACIL-DNA GLYCOSYLASE"/>
    <property type="match status" value="1"/>
</dbReference>
<keyword evidence="9" id="KW-0408">Iron</keyword>
<evidence type="ECO:0000256" key="3">
    <source>
        <dbReference type="ARBA" id="ARBA00012030"/>
    </source>
</evidence>
<reference evidence="14" key="2">
    <citation type="submission" date="2021-09" db="EMBL/GenBank/DDBJ databases">
        <authorList>
            <person name="Gilroy R."/>
        </authorList>
    </citation>
    <scope>NUCLEOTIDE SEQUENCE</scope>
    <source>
        <strain evidence="14">USAMLcec12-2067</strain>
    </source>
</reference>
<organism evidence="14 15">
    <name type="scientific">Rubneribacter badeniensis</name>
    <dbReference type="NCBI Taxonomy" id="2070688"/>
    <lineage>
        <taxon>Bacteria</taxon>
        <taxon>Bacillati</taxon>
        <taxon>Actinomycetota</taxon>
        <taxon>Coriobacteriia</taxon>
        <taxon>Eggerthellales</taxon>
        <taxon>Eggerthellaceae</taxon>
        <taxon>Rubneribacter</taxon>
    </lineage>
</organism>
<accession>A0A9D2VM45</accession>
<evidence type="ECO:0000256" key="2">
    <source>
        <dbReference type="ARBA" id="ARBA00006521"/>
    </source>
</evidence>
<dbReference type="Pfam" id="PF03167">
    <property type="entry name" value="UDG"/>
    <property type="match status" value="1"/>
</dbReference>
<feature type="compositionally biased region" description="Basic and acidic residues" evidence="12">
    <location>
        <begin position="227"/>
        <end position="241"/>
    </location>
</feature>
<dbReference type="AlphaFoldDB" id="A0A9D2VM45"/>
<name>A0A9D2VM45_9ACTN</name>
<dbReference type="EC" id="3.2.2.27" evidence="3"/>
<comment type="similarity">
    <text evidence="2">Belongs to the uracil-DNA glycosylase (UDG) superfamily. Type 4 (UDGa) family.</text>
</comment>
<keyword evidence="7" id="KW-0227">DNA damage</keyword>
<keyword evidence="8" id="KW-0378">Hydrolase</keyword>
<dbReference type="Gene3D" id="3.40.470.10">
    <property type="entry name" value="Uracil-DNA glycosylase-like domain"/>
    <property type="match status" value="1"/>
</dbReference>
<evidence type="ECO:0000256" key="11">
    <source>
        <dbReference type="ARBA" id="ARBA00023204"/>
    </source>
</evidence>
<evidence type="ECO:0000256" key="4">
    <source>
        <dbReference type="ARBA" id="ARBA00019403"/>
    </source>
</evidence>
<evidence type="ECO:0000256" key="8">
    <source>
        <dbReference type="ARBA" id="ARBA00022801"/>
    </source>
</evidence>
<evidence type="ECO:0000256" key="1">
    <source>
        <dbReference type="ARBA" id="ARBA00001400"/>
    </source>
</evidence>
<evidence type="ECO:0000256" key="5">
    <source>
        <dbReference type="ARBA" id="ARBA00022485"/>
    </source>
</evidence>
<dbReference type="PANTHER" id="PTHR33693:SF1">
    <property type="entry name" value="TYPE-4 URACIL-DNA GLYCOSYLASE"/>
    <property type="match status" value="1"/>
</dbReference>
<dbReference type="GO" id="GO:0051539">
    <property type="term" value="F:4 iron, 4 sulfur cluster binding"/>
    <property type="evidence" value="ECO:0007669"/>
    <property type="project" value="UniProtKB-KW"/>
</dbReference>
<feature type="region of interest" description="Disordered" evidence="12">
    <location>
        <begin position="194"/>
        <end position="241"/>
    </location>
</feature>
<feature type="domain" description="Uracil-DNA glycosylase-like" evidence="13">
    <location>
        <begin position="32"/>
        <end position="178"/>
    </location>
</feature>
<sequence length="241" mass="25530">MPKPHIPLEEIRAQVEGCRRCPLADGRTQTVFGVGNPSARVLIVGEAPGKNEDLQGEPFVGAAGKYLNELLAIAGLRREDVFIANVLKCRPPGNRDPRPEEIELCTPYLREQTRTIDPEFIVTLGNFSTKFILKTEIGITRLHGTLQRAGRFKVFPIFHPAAALYDGSKREALENDFATLGQLLRESDAAAASAQTGGAAAAPAGPGTAGASAAPTGAGAGAAQTEPRPDPASHVEQPHLL</sequence>
<protein>
    <recommendedName>
        <fullName evidence="4">Type-4 uracil-DNA glycosylase</fullName>
        <ecNumber evidence="3">3.2.2.27</ecNumber>
    </recommendedName>
</protein>
<dbReference type="SMART" id="SM00987">
    <property type="entry name" value="UreE_C"/>
    <property type="match status" value="1"/>
</dbReference>
<dbReference type="NCBIfam" id="TIGR00758">
    <property type="entry name" value="UDG_fam4"/>
    <property type="match status" value="1"/>
</dbReference>
<keyword evidence="5" id="KW-0004">4Fe-4S</keyword>
<dbReference type="EMBL" id="DYZL01000210">
    <property type="protein sequence ID" value="HJH44228.1"/>
    <property type="molecule type" value="Genomic_DNA"/>
</dbReference>
<dbReference type="SMART" id="SM00986">
    <property type="entry name" value="UDG"/>
    <property type="match status" value="1"/>
</dbReference>
<evidence type="ECO:0000313" key="15">
    <source>
        <dbReference type="Proteomes" id="UP000789325"/>
    </source>
</evidence>
<dbReference type="GO" id="GO:0004844">
    <property type="term" value="F:uracil DNA N-glycosylase activity"/>
    <property type="evidence" value="ECO:0007669"/>
    <property type="project" value="UniProtKB-EC"/>
</dbReference>
<dbReference type="InterPro" id="IPR005122">
    <property type="entry name" value="Uracil-DNA_glycosylase-like"/>
</dbReference>
<reference evidence="14" key="1">
    <citation type="journal article" date="2021" name="PeerJ">
        <title>Extensive microbial diversity within the chicken gut microbiome revealed by metagenomics and culture.</title>
        <authorList>
            <person name="Gilroy R."/>
            <person name="Ravi A."/>
            <person name="Getino M."/>
            <person name="Pursley I."/>
            <person name="Horton D.L."/>
            <person name="Alikhan N.F."/>
            <person name="Baker D."/>
            <person name="Gharbi K."/>
            <person name="Hall N."/>
            <person name="Watson M."/>
            <person name="Adriaenssens E.M."/>
            <person name="Foster-Nyarko E."/>
            <person name="Jarju S."/>
            <person name="Secka A."/>
            <person name="Antonio M."/>
            <person name="Oren A."/>
            <person name="Chaudhuri R.R."/>
            <person name="La Ragione R."/>
            <person name="Hildebrand F."/>
            <person name="Pallen M.J."/>
        </authorList>
    </citation>
    <scope>NUCLEOTIDE SEQUENCE</scope>
    <source>
        <strain evidence="14">USAMLcec12-2067</strain>
    </source>
</reference>
<keyword evidence="6" id="KW-0479">Metal-binding</keyword>